<dbReference type="InterPro" id="IPR000477">
    <property type="entry name" value="RT_dom"/>
</dbReference>
<protein>
    <recommendedName>
        <fullName evidence="1">Reverse transcriptase domain-containing protein</fullName>
    </recommendedName>
</protein>
<feature type="domain" description="Reverse transcriptase" evidence="1">
    <location>
        <begin position="33"/>
        <end position="183"/>
    </location>
</feature>
<dbReference type="AlphaFoldDB" id="A0A0P4WD55"/>
<dbReference type="InterPro" id="IPR043502">
    <property type="entry name" value="DNA/RNA_pol_sf"/>
</dbReference>
<dbReference type="EMBL" id="GDRN01067956">
    <property type="protein sequence ID" value="JAI64281.1"/>
    <property type="molecule type" value="Transcribed_RNA"/>
</dbReference>
<sequence length="224" mass="25503">MADISRLETKRIKGGTTLNSLATKYWEHRQFWMRLKSLLEVLQKILERITRRWLGNHLEREDLNLNEGQYSFRRGRGTTHAIAMATESLAIHHAFGYRCNLALRDISKAFDRMWHLGLKFKILHLGLPGPVERLLCDSLENRTARVRIGNHLGSPFPLHTGMPQGSVLSPTLCAVFTQDCLALGAGLNIQYAGDVSQLVFHPGQSSQMLTVRREVTRINSFERT</sequence>
<dbReference type="SUPFAM" id="SSF56672">
    <property type="entry name" value="DNA/RNA polymerases"/>
    <property type="match status" value="1"/>
</dbReference>
<organism evidence="2">
    <name type="scientific">Scylla olivacea</name>
    <name type="common">Orange mud crab</name>
    <name type="synonym">Cancer olivacea</name>
    <dbReference type="NCBI Taxonomy" id="85551"/>
    <lineage>
        <taxon>Eukaryota</taxon>
        <taxon>Metazoa</taxon>
        <taxon>Ecdysozoa</taxon>
        <taxon>Arthropoda</taxon>
        <taxon>Crustacea</taxon>
        <taxon>Multicrustacea</taxon>
        <taxon>Malacostraca</taxon>
        <taxon>Eumalacostraca</taxon>
        <taxon>Eucarida</taxon>
        <taxon>Decapoda</taxon>
        <taxon>Pleocyemata</taxon>
        <taxon>Brachyura</taxon>
        <taxon>Eubrachyura</taxon>
        <taxon>Portunoidea</taxon>
        <taxon>Portunidae</taxon>
        <taxon>Portuninae</taxon>
        <taxon>Scylla</taxon>
    </lineage>
</organism>
<accession>A0A0P4WD55</accession>
<dbReference type="Pfam" id="PF00078">
    <property type="entry name" value="RVT_1"/>
    <property type="match status" value="1"/>
</dbReference>
<name>A0A0P4WD55_SCYOL</name>
<evidence type="ECO:0000259" key="1">
    <source>
        <dbReference type="Pfam" id="PF00078"/>
    </source>
</evidence>
<reference evidence="2" key="1">
    <citation type="submission" date="2015-09" db="EMBL/GenBank/DDBJ databases">
        <title>Scylla olivacea transcriptome.</title>
        <authorList>
            <person name="Ikhwanuddin M."/>
        </authorList>
    </citation>
    <scope>NUCLEOTIDE SEQUENCE</scope>
</reference>
<proteinExistence type="predicted"/>
<dbReference type="PANTHER" id="PTHR19446">
    <property type="entry name" value="REVERSE TRANSCRIPTASES"/>
    <property type="match status" value="1"/>
</dbReference>
<dbReference type="GO" id="GO:0071897">
    <property type="term" value="P:DNA biosynthetic process"/>
    <property type="evidence" value="ECO:0007669"/>
    <property type="project" value="UniProtKB-ARBA"/>
</dbReference>
<evidence type="ECO:0000313" key="2">
    <source>
        <dbReference type="EMBL" id="JAI64281.1"/>
    </source>
</evidence>